<feature type="compositionally biased region" description="Basic and acidic residues" evidence="5">
    <location>
        <begin position="44"/>
        <end position="54"/>
    </location>
</feature>
<dbReference type="PANTHER" id="PTHR12446">
    <property type="entry name" value="TESMIN/TSO1-RELATED"/>
    <property type="match status" value="1"/>
</dbReference>
<dbReference type="PANTHER" id="PTHR12446:SF60">
    <property type="entry name" value="PROTEIN TESMIN_TSO1-LIKE CXC 8"/>
    <property type="match status" value="1"/>
</dbReference>
<dbReference type="PROSITE" id="PS51634">
    <property type="entry name" value="CRC"/>
    <property type="match status" value="1"/>
</dbReference>
<feature type="compositionally biased region" description="Low complexity" evidence="5">
    <location>
        <begin position="24"/>
        <end position="40"/>
    </location>
</feature>
<dbReference type="InterPro" id="IPR033467">
    <property type="entry name" value="Tesmin/TSO1-like_CXC"/>
</dbReference>
<gene>
    <name evidence="7" type="ORF">CARUB_v10013801mg</name>
</gene>
<comment type="similarity">
    <text evidence="2">Belongs to the lin-54 family.</text>
</comment>
<evidence type="ECO:0000256" key="3">
    <source>
        <dbReference type="ARBA" id="ARBA00022473"/>
    </source>
</evidence>
<evidence type="ECO:0000313" key="8">
    <source>
        <dbReference type="Proteomes" id="UP000029121"/>
    </source>
</evidence>
<sequence>MTDKVDSGDIATEKNPKELVLTKLEPSLVVPESPVEELPPNSREPSETKDKRDEEGISTWMKHKGCRCKQSKCLKLYCDCFASGLLCTDDCDCADCHNNSENFDARDTALKRVLARNPNAFNGKSFSSLIDKQCKAEPDTKLGLLSRGCKCKRTRCLKKYCECFQANVLCSDNCKCISCKNVGEASQPSGFALGLNNRKLQEGFDNPEKKIVCENIVNDIGIISPSGHSVGFNSHNTEGGMNYAPAFSGHNSPQVYQRRRHRELPQPDSCPAPLFLLPENSIQNALGSPMSSSPSPKLPYRKKPPLGYTSTLVPDVGDICSLLVAAYVSATATAEDQNRICINPDDKVDHKSTELLSESESGNVEEEIQSCGRLIELIDAQYNGEEVYETDLYIEQERAVLATFRDCLQKFIISRLDS</sequence>
<keyword evidence="8" id="KW-1185">Reference proteome</keyword>
<evidence type="ECO:0000256" key="1">
    <source>
        <dbReference type="ARBA" id="ARBA00004123"/>
    </source>
</evidence>
<evidence type="ECO:0000256" key="5">
    <source>
        <dbReference type="SAM" id="MobiDB-lite"/>
    </source>
</evidence>
<keyword evidence="4" id="KW-0539">Nucleus</keyword>
<proteinExistence type="inferred from homology"/>
<protein>
    <recommendedName>
        <fullName evidence="6">CRC domain-containing protein</fullName>
    </recommendedName>
</protein>
<evidence type="ECO:0000313" key="7">
    <source>
        <dbReference type="EMBL" id="EOA30663.1"/>
    </source>
</evidence>
<organism evidence="7 8">
    <name type="scientific">Capsella rubella</name>
    <dbReference type="NCBI Taxonomy" id="81985"/>
    <lineage>
        <taxon>Eukaryota</taxon>
        <taxon>Viridiplantae</taxon>
        <taxon>Streptophyta</taxon>
        <taxon>Embryophyta</taxon>
        <taxon>Tracheophyta</taxon>
        <taxon>Spermatophyta</taxon>
        <taxon>Magnoliopsida</taxon>
        <taxon>eudicotyledons</taxon>
        <taxon>Gunneridae</taxon>
        <taxon>Pentapetalae</taxon>
        <taxon>rosids</taxon>
        <taxon>malvids</taxon>
        <taxon>Brassicales</taxon>
        <taxon>Brassicaceae</taxon>
        <taxon>Camelineae</taxon>
        <taxon>Capsella</taxon>
    </lineage>
</organism>
<dbReference type="GO" id="GO:0006355">
    <property type="term" value="P:regulation of DNA-templated transcription"/>
    <property type="evidence" value="ECO:0007669"/>
    <property type="project" value="TreeGrafter"/>
</dbReference>
<feature type="region of interest" description="Disordered" evidence="5">
    <location>
        <begin position="22"/>
        <end position="54"/>
    </location>
</feature>
<dbReference type="Pfam" id="PF03638">
    <property type="entry name" value="TCR"/>
    <property type="match status" value="2"/>
</dbReference>
<dbReference type="GO" id="GO:0005634">
    <property type="term" value="C:nucleus"/>
    <property type="evidence" value="ECO:0007669"/>
    <property type="project" value="UniProtKB-SubCell"/>
</dbReference>
<evidence type="ECO:0000256" key="2">
    <source>
        <dbReference type="ARBA" id="ARBA00007267"/>
    </source>
</evidence>
<keyword evidence="3" id="KW-0217">Developmental protein</keyword>
<accession>R0I2T5</accession>
<dbReference type="AlphaFoldDB" id="R0I2T5"/>
<name>R0I2T5_9BRAS</name>
<reference evidence="8" key="1">
    <citation type="journal article" date="2013" name="Nat. Genet.">
        <title>The Capsella rubella genome and the genomic consequences of rapid mating system evolution.</title>
        <authorList>
            <person name="Slotte T."/>
            <person name="Hazzouri K.M."/>
            <person name="Agren J.A."/>
            <person name="Koenig D."/>
            <person name="Maumus F."/>
            <person name="Guo Y.L."/>
            <person name="Steige K."/>
            <person name="Platts A.E."/>
            <person name="Escobar J.S."/>
            <person name="Newman L.K."/>
            <person name="Wang W."/>
            <person name="Mandakova T."/>
            <person name="Vello E."/>
            <person name="Smith L.M."/>
            <person name="Henz S.R."/>
            <person name="Steffen J."/>
            <person name="Takuno S."/>
            <person name="Brandvain Y."/>
            <person name="Coop G."/>
            <person name="Andolfatto P."/>
            <person name="Hu T.T."/>
            <person name="Blanchette M."/>
            <person name="Clark R.M."/>
            <person name="Quesneville H."/>
            <person name="Nordborg M."/>
            <person name="Gaut B.S."/>
            <person name="Lysak M.A."/>
            <person name="Jenkins J."/>
            <person name="Grimwood J."/>
            <person name="Chapman J."/>
            <person name="Prochnik S."/>
            <person name="Shu S."/>
            <person name="Rokhsar D."/>
            <person name="Schmutz J."/>
            <person name="Weigel D."/>
            <person name="Wright S.I."/>
        </authorList>
    </citation>
    <scope>NUCLEOTIDE SEQUENCE [LARGE SCALE GENOMIC DNA]</scope>
    <source>
        <strain evidence="8">cv. Monte Gargano</strain>
    </source>
</reference>
<comment type="subcellular location">
    <subcellularLocation>
        <location evidence="1">Nucleus</location>
    </subcellularLocation>
</comment>
<dbReference type="Proteomes" id="UP000029121">
    <property type="component" value="Unassembled WGS sequence"/>
</dbReference>
<feature type="domain" description="CRC" evidence="6">
    <location>
        <begin position="62"/>
        <end position="184"/>
    </location>
</feature>
<dbReference type="STRING" id="81985.R0I2T5"/>
<dbReference type="SMART" id="SM01114">
    <property type="entry name" value="CXC"/>
    <property type="match status" value="2"/>
</dbReference>
<dbReference type="InterPro" id="IPR028307">
    <property type="entry name" value="Lin-54_fam"/>
</dbReference>
<dbReference type="InterPro" id="IPR005172">
    <property type="entry name" value="CRC"/>
</dbReference>
<dbReference type="EMBL" id="KB870807">
    <property type="protein sequence ID" value="EOA30663.1"/>
    <property type="molecule type" value="Genomic_DNA"/>
</dbReference>
<evidence type="ECO:0000256" key="4">
    <source>
        <dbReference type="ARBA" id="ARBA00023242"/>
    </source>
</evidence>
<evidence type="ECO:0000259" key="6">
    <source>
        <dbReference type="PROSITE" id="PS51634"/>
    </source>
</evidence>
<dbReference type="eggNOG" id="KOG1171">
    <property type="taxonomic scope" value="Eukaryota"/>
</dbReference>